<evidence type="ECO:0000313" key="2">
    <source>
        <dbReference type="EMBL" id="MBW0517388.1"/>
    </source>
</evidence>
<evidence type="ECO:0000313" key="3">
    <source>
        <dbReference type="Proteomes" id="UP000765509"/>
    </source>
</evidence>
<feature type="compositionally biased region" description="Basic and acidic residues" evidence="1">
    <location>
        <begin position="47"/>
        <end position="59"/>
    </location>
</feature>
<name>A0A9Q3HU54_9BASI</name>
<proteinExistence type="predicted"/>
<dbReference type="EMBL" id="AVOT02025892">
    <property type="protein sequence ID" value="MBW0517388.1"/>
    <property type="molecule type" value="Genomic_DNA"/>
</dbReference>
<reference evidence="2" key="1">
    <citation type="submission" date="2021-03" db="EMBL/GenBank/DDBJ databases">
        <title>Draft genome sequence of rust myrtle Austropuccinia psidii MF-1, a brazilian biotype.</title>
        <authorList>
            <person name="Quecine M.C."/>
            <person name="Pachon D.M.R."/>
            <person name="Bonatelli M.L."/>
            <person name="Correr F.H."/>
            <person name="Franceschini L.M."/>
            <person name="Leite T.F."/>
            <person name="Margarido G.R.A."/>
            <person name="Almeida C.A."/>
            <person name="Ferrarezi J.A."/>
            <person name="Labate C.A."/>
        </authorList>
    </citation>
    <scope>NUCLEOTIDE SEQUENCE</scope>
    <source>
        <strain evidence="2">MF-1</strain>
    </source>
</reference>
<keyword evidence="3" id="KW-1185">Reference proteome</keyword>
<dbReference type="Proteomes" id="UP000765509">
    <property type="component" value="Unassembled WGS sequence"/>
</dbReference>
<evidence type="ECO:0000256" key="1">
    <source>
        <dbReference type="SAM" id="MobiDB-lite"/>
    </source>
</evidence>
<organism evidence="2 3">
    <name type="scientific">Austropuccinia psidii MF-1</name>
    <dbReference type="NCBI Taxonomy" id="1389203"/>
    <lineage>
        <taxon>Eukaryota</taxon>
        <taxon>Fungi</taxon>
        <taxon>Dikarya</taxon>
        <taxon>Basidiomycota</taxon>
        <taxon>Pucciniomycotina</taxon>
        <taxon>Pucciniomycetes</taxon>
        <taxon>Pucciniales</taxon>
        <taxon>Sphaerophragmiaceae</taxon>
        <taxon>Austropuccinia</taxon>
    </lineage>
</organism>
<feature type="compositionally biased region" description="Polar residues" evidence="1">
    <location>
        <begin position="33"/>
        <end position="46"/>
    </location>
</feature>
<gene>
    <name evidence="2" type="ORF">O181_057103</name>
</gene>
<accession>A0A9Q3HU54</accession>
<protein>
    <submittedName>
        <fullName evidence="2">Uncharacterized protein</fullName>
    </submittedName>
</protein>
<comment type="caution">
    <text evidence="2">The sequence shown here is derived from an EMBL/GenBank/DDBJ whole genome shotgun (WGS) entry which is preliminary data.</text>
</comment>
<sequence length="117" mass="13710">MIKNWLKKQSCLSIDQKKGLEMNPALGKEGPVVSTSSRSIQGQVQRTSEEAERSQEQSKQRKRQSHRLPKFEPLAVDSVFNMARTLMKFTAKEQERMKSTFPRKKWMKLDIINLLWM</sequence>
<dbReference type="AlphaFoldDB" id="A0A9Q3HU54"/>
<feature type="region of interest" description="Disordered" evidence="1">
    <location>
        <begin position="17"/>
        <end position="70"/>
    </location>
</feature>